<dbReference type="Pfam" id="PF02780">
    <property type="entry name" value="Transketolase_C"/>
    <property type="match status" value="1"/>
</dbReference>
<evidence type="ECO:0000313" key="6">
    <source>
        <dbReference type="Proteomes" id="UP001451606"/>
    </source>
</evidence>
<dbReference type="EMBL" id="CP133772">
    <property type="protein sequence ID" value="WYY00936.1"/>
    <property type="molecule type" value="Genomic_DNA"/>
</dbReference>
<dbReference type="SUPFAM" id="SSF52518">
    <property type="entry name" value="Thiamin diphosphate-binding fold (THDP-binding)"/>
    <property type="match status" value="1"/>
</dbReference>
<dbReference type="PANTHER" id="PTHR43257">
    <property type="entry name" value="PYRUVATE DEHYDROGENASE E1 COMPONENT BETA SUBUNIT"/>
    <property type="match status" value="1"/>
</dbReference>
<dbReference type="SUPFAM" id="SSF52922">
    <property type="entry name" value="TK C-terminal domain-like"/>
    <property type="match status" value="1"/>
</dbReference>
<gene>
    <name evidence="5" type="ORF">OXIME_001527</name>
</gene>
<dbReference type="SMART" id="SM00861">
    <property type="entry name" value="Transket_pyr"/>
    <property type="match status" value="1"/>
</dbReference>
<dbReference type="Proteomes" id="UP001451606">
    <property type="component" value="Chromosome"/>
</dbReference>
<dbReference type="Gene3D" id="3.40.50.920">
    <property type="match status" value="1"/>
</dbReference>
<dbReference type="Gene3D" id="3.40.50.970">
    <property type="match status" value="1"/>
</dbReference>
<name>A0AAX4NJ87_9ARCH</name>
<accession>A0AAX4NJ87</accession>
<dbReference type="GO" id="GO:0044272">
    <property type="term" value="P:sulfur compound biosynthetic process"/>
    <property type="evidence" value="ECO:0007669"/>
    <property type="project" value="UniProtKB-ARBA"/>
</dbReference>
<dbReference type="GO" id="GO:0006082">
    <property type="term" value="P:organic acid metabolic process"/>
    <property type="evidence" value="ECO:0007669"/>
    <property type="project" value="UniProtKB-ARBA"/>
</dbReference>
<feature type="domain" description="Transketolase-like pyrimidine-binding" evidence="4">
    <location>
        <begin position="6"/>
        <end position="181"/>
    </location>
</feature>
<evidence type="ECO:0000313" key="5">
    <source>
        <dbReference type="EMBL" id="WYY00936.1"/>
    </source>
</evidence>
<evidence type="ECO:0000256" key="3">
    <source>
        <dbReference type="ARBA" id="ARBA00023052"/>
    </source>
</evidence>
<proteinExistence type="predicted"/>
<keyword evidence="2" id="KW-0560">Oxidoreductase</keyword>
<dbReference type="InterPro" id="IPR033248">
    <property type="entry name" value="Transketolase_C"/>
</dbReference>
<reference evidence="5 6" key="1">
    <citation type="submission" date="2023-09" db="EMBL/GenBank/DDBJ databases">
        <authorList>
            <person name="Golyshina O.V."/>
            <person name="Lunev E.A."/>
            <person name="Bargiela R."/>
            <person name="Gaines M.C."/>
            <person name="Daum B."/>
            <person name="Bale N.J."/>
            <person name="Koenen M."/>
            <person name="Sinninghe Damst J.S."/>
            <person name="Yakimov M."/>
            <person name="Golyshin P.N."/>
        </authorList>
    </citation>
    <scope>NUCLEOTIDE SEQUENCE [LARGE SCALE GENOMIC DNA]</scope>
    <source>
        <strain evidence="5 6">M1</strain>
    </source>
</reference>
<dbReference type="FunFam" id="3.40.50.920:FF:000001">
    <property type="entry name" value="Pyruvate dehydrogenase E1 beta subunit"/>
    <property type="match status" value="1"/>
</dbReference>
<dbReference type="InterPro" id="IPR005475">
    <property type="entry name" value="Transketolase-like_Pyr-bd"/>
</dbReference>
<keyword evidence="6" id="KW-1185">Reference proteome</keyword>
<dbReference type="CDD" id="cd07036">
    <property type="entry name" value="TPP_PYR_E1-PDHc-beta_like"/>
    <property type="match status" value="1"/>
</dbReference>
<sequence length="324" mass="35741">MSSKPMNMVQALNSQLDLKMGQDDSIILLGEDIGVDGGVFRVTDGLQAKYGAERVLDTPLEELGIVGMAIGMATMGLKPIPEIQFQDFIYTAFDQIVNQMAKMRYRTAGRITVPMVLRTPYGGGIKGGLYHSQSGEAYFAHTAGLTVVTPSNPYDAKGLLSSSIDLHDPVIFLEPKRLYRAQKADVPDEDYKVPLRKANLVRSGDDLTIITYGSMVPTVLQAVEKNSLNADVLDLRTLVPYDIDAIIKSVKKTGRVMIVHEAPRTLGMGSEISAAIVERAIEYLYAPIVRVTGPDTPFPYRLEEYYLPNEKRIVAAARKILNFR</sequence>
<dbReference type="PANTHER" id="PTHR43257:SF2">
    <property type="entry name" value="PYRUVATE DEHYDROGENASE E1 COMPONENT SUBUNIT BETA"/>
    <property type="match status" value="1"/>
</dbReference>
<keyword evidence="3" id="KW-0786">Thiamine pyrophosphate</keyword>
<dbReference type="InterPro" id="IPR009014">
    <property type="entry name" value="Transketo_C/PFOR_II"/>
</dbReference>
<dbReference type="AlphaFoldDB" id="A0AAX4NJ87"/>
<dbReference type="FunFam" id="3.40.50.970:FF:000001">
    <property type="entry name" value="Pyruvate dehydrogenase E1 beta subunit"/>
    <property type="match status" value="1"/>
</dbReference>
<dbReference type="InterPro" id="IPR029061">
    <property type="entry name" value="THDP-binding"/>
</dbReference>
<dbReference type="Pfam" id="PF02779">
    <property type="entry name" value="Transket_pyr"/>
    <property type="match status" value="1"/>
</dbReference>
<dbReference type="KEGG" id="omr:OXIME_001527"/>
<protein>
    <submittedName>
        <fullName evidence="5">Alpha-ketoacid dehydrogenase subunit beta</fullName>
    </submittedName>
</protein>
<evidence type="ECO:0000256" key="2">
    <source>
        <dbReference type="ARBA" id="ARBA00023002"/>
    </source>
</evidence>
<organism evidence="5 6">
    <name type="scientific">Oxyplasma meridianum</name>
    <dbReference type="NCBI Taxonomy" id="3073602"/>
    <lineage>
        <taxon>Archaea</taxon>
        <taxon>Methanobacteriati</taxon>
        <taxon>Thermoplasmatota</taxon>
        <taxon>Thermoplasmata</taxon>
        <taxon>Thermoplasmatales</taxon>
        <taxon>Thermoplasmataceae</taxon>
        <taxon>Oxyplasma</taxon>
    </lineage>
</organism>
<evidence type="ECO:0000256" key="1">
    <source>
        <dbReference type="ARBA" id="ARBA00001964"/>
    </source>
</evidence>
<comment type="cofactor">
    <cofactor evidence="1">
        <name>thiamine diphosphate</name>
        <dbReference type="ChEBI" id="CHEBI:58937"/>
    </cofactor>
</comment>
<dbReference type="GO" id="GO:0016491">
    <property type="term" value="F:oxidoreductase activity"/>
    <property type="evidence" value="ECO:0007669"/>
    <property type="project" value="UniProtKB-KW"/>
</dbReference>
<evidence type="ECO:0000259" key="4">
    <source>
        <dbReference type="SMART" id="SM00861"/>
    </source>
</evidence>